<accession>A0AAN7RDS7</accession>
<dbReference type="Proteomes" id="UP001346149">
    <property type="component" value="Unassembled WGS sequence"/>
</dbReference>
<reference evidence="1 2" key="1">
    <citation type="journal article" date="2023" name="Hortic Res">
        <title>Pangenome of water caltrop reveals structural variations and asymmetric subgenome divergence after allopolyploidization.</title>
        <authorList>
            <person name="Zhang X."/>
            <person name="Chen Y."/>
            <person name="Wang L."/>
            <person name="Yuan Y."/>
            <person name="Fang M."/>
            <person name="Shi L."/>
            <person name="Lu R."/>
            <person name="Comes H.P."/>
            <person name="Ma Y."/>
            <person name="Chen Y."/>
            <person name="Huang G."/>
            <person name="Zhou Y."/>
            <person name="Zheng Z."/>
            <person name="Qiu Y."/>
        </authorList>
    </citation>
    <scope>NUCLEOTIDE SEQUENCE [LARGE SCALE GENOMIC DNA]</scope>
    <source>
        <strain evidence="1">F231</strain>
    </source>
</reference>
<proteinExistence type="predicted"/>
<dbReference type="EMBL" id="JAXQNO010000005">
    <property type="protein sequence ID" value="KAK4798230.1"/>
    <property type="molecule type" value="Genomic_DNA"/>
</dbReference>
<evidence type="ECO:0000313" key="1">
    <source>
        <dbReference type="EMBL" id="KAK4798230.1"/>
    </source>
</evidence>
<comment type="caution">
    <text evidence="1">The sequence shown here is derived from an EMBL/GenBank/DDBJ whole genome shotgun (WGS) entry which is preliminary data.</text>
</comment>
<gene>
    <name evidence="1" type="ORF">SAY86_030556</name>
</gene>
<name>A0AAN7RDS7_TRANT</name>
<sequence length="79" mass="8546">MERCSVQGSSTSLSTHWGHGSFSIPGSCSFVCSTYSQLALWMAPQPFAYAMSYRTLNFLQAHGSNLRRVASHPQSSAGS</sequence>
<protein>
    <submittedName>
        <fullName evidence="1">Uncharacterized protein</fullName>
    </submittedName>
</protein>
<evidence type="ECO:0000313" key="2">
    <source>
        <dbReference type="Proteomes" id="UP001346149"/>
    </source>
</evidence>
<dbReference type="AlphaFoldDB" id="A0AAN7RDS7"/>
<keyword evidence="2" id="KW-1185">Reference proteome</keyword>
<organism evidence="1 2">
    <name type="scientific">Trapa natans</name>
    <name type="common">Water chestnut</name>
    <dbReference type="NCBI Taxonomy" id="22666"/>
    <lineage>
        <taxon>Eukaryota</taxon>
        <taxon>Viridiplantae</taxon>
        <taxon>Streptophyta</taxon>
        <taxon>Embryophyta</taxon>
        <taxon>Tracheophyta</taxon>
        <taxon>Spermatophyta</taxon>
        <taxon>Magnoliopsida</taxon>
        <taxon>eudicotyledons</taxon>
        <taxon>Gunneridae</taxon>
        <taxon>Pentapetalae</taxon>
        <taxon>rosids</taxon>
        <taxon>malvids</taxon>
        <taxon>Myrtales</taxon>
        <taxon>Lythraceae</taxon>
        <taxon>Trapa</taxon>
    </lineage>
</organism>